<dbReference type="InterPro" id="IPR052210">
    <property type="entry name" value="LysM1-like"/>
</dbReference>
<dbReference type="PANTHER" id="PTHR34997">
    <property type="entry name" value="AM15"/>
    <property type="match status" value="1"/>
</dbReference>
<dbReference type="EMBL" id="MDYP01000001">
    <property type="protein sequence ID" value="OQE12254.1"/>
    <property type="molecule type" value="Genomic_DNA"/>
</dbReference>
<dbReference type="Gene3D" id="3.10.350.10">
    <property type="entry name" value="LysM domain"/>
    <property type="match status" value="4"/>
</dbReference>
<evidence type="ECO:0000313" key="6">
    <source>
        <dbReference type="Proteomes" id="UP000191518"/>
    </source>
</evidence>
<reference evidence="6" key="1">
    <citation type="journal article" date="2017" name="Nat. Microbiol.">
        <title>Global analysis of biosynthetic gene clusters reveals vast potential of secondary metabolite production in Penicillium species.</title>
        <authorList>
            <person name="Nielsen J.C."/>
            <person name="Grijseels S."/>
            <person name="Prigent S."/>
            <person name="Ji B."/>
            <person name="Dainat J."/>
            <person name="Nielsen K.F."/>
            <person name="Frisvad J.C."/>
            <person name="Workman M."/>
            <person name="Nielsen J."/>
        </authorList>
    </citation>
    <scope>NUCLEOTIDE SEQUENCE [LARGE SCALE GENOMIC DNA]</scope>
    <source>
        <strain evidence="6">IBT 29486</strain>
    </source>
</reference>
<dbReference type="SMART" id="SM00257">
    <property type="entry name" value="LysM"/>
    <property type="match status" value="4"/>
</dbReference>
<dbReference type="CDD" id="cd00118">
    <property type="entry name" value="LysM"/>
    <property type="match status" value="3"/>
</dbReference>
<keyword evidence="3" id="KW-0732">Signal</keyword>
<keyword evidence="1" id="KW-0147">Chitin-binding</keyword>
<keyword evidence="2" id="KW-0843">Virulence</keyword>
<feature type="signal peptide" evidence="3">
    <location>
        <begin position="1"/>
        <end position="18"/>
    </location>
</feature>
<evidence type="ECO:0000313" key="5">
    <source>
        <dbReference type="EMBL" id="OQE12254.1"/>
    </source>
</evidence>
<comment type="caution">
    <text evidence="5">The sequence shown here is derived from an EMBL/GenBank/DDBJ whole genome shotgun (WGS) entry which is preliminary data.</text>
</comment>
<feature type="domain" description="LysM" evidence="4">
    <location>
        <begin position="276"/>
        <end position="322"/>
    </location>
</feature>
<dbReference type="AlphaFoldDB" id="A0A1V6SEV9"/>
<dbReference type="Proteomes" id="UP000191518">
    <property type="component" value="Unassembled WGS sequence"/>
</dbReference>
<dbReference type="InterPro" id="IPR018392">
    <property type="entry name" value="LysM"/>
</dbReference>
<keyword evidence="6" id="KW-1185">Reference proteome</keyword>
<evidence type="ECO:0000256" key="3">
    <source>
        <dbReference type="SAM" id="SignalP"/>
    </source>
</evidence>
<dbReference type="GO" id="GO:0008061">
    <property type="term" value="F:chitin binding"/>
    <property type="evidence" value="ECO:0007669"/>
    <property type="project" value="UniProtKB-KW"/>
</dbReference>
<feature type="domain" description="LysM" evidence="4">
    <location>
        <begin position="226"/>
        <end position="271"/>
    </location>
</feature>
<dbReference type="PROSITE" id="PS51782">
    <property type="entry name" value="LYSM"/>
    <property type="match status" value="4"/>
</dbReference>
<organism evidence="5 6">
    <name type="scientific">Penicillium vulpinum</name>
    <dbReference type="NCBI Taxonomy" id="29845"/>
    <lineage>
        <taxon>Eukaryota</taxon>
        <taxon>Fungi</taxon>
        <taxon>Dikarya</taxon>
        <taxon>Ascomycota</taxon>
        <taxon>Pezizomycotina</taxon>
        <taxon>Eurotiomycetes</taxon>
        <taxon>Eurotiomycetidae</taxon>
        <taxon>Eurotiales</taxon>
        <taxon>Aspergillaceae</taxon>
        <taxon>Penicillium</taxon>
    </lineage>
</organism>
<proteinExistence type="predicted"/>
<accession>A0A1V6SEV9</accession>
<dbReference type="PANTHER" id="PTHR34997:SF1">
    <property type="entry name" value="PEPTIDOGLYCAN-BINDING LYSIN DOMAIN"/>
    <property type="match status" value="1"/>
</dbReference>
<evidence type="ECO:0000256" key="1">
    <source>
        <dbReference type="ARBA" id="ARBA00022669"/>
    </source>
</evidence>
<dbReference type="STRING" id="29845.A0A1V6SEV9"/>
<evidence type="ECO:0000259" key="4">
    <source>
        <dbReference type="PROSITE" id="PS51782"/>
    </source>
</evidence>
<sequence length="520" mass="54461">MNSLALALSVIFYGLCQAQFQVLDADVIANSTAVTLSDACLDALQGTVNCNSSLVNIAAADSFYGIDNETYVFLCSDGCSSSLKSYHNSVSSACAGQDEAWSGYPATYFGDVYWATYNLSCLAEPTSGSSCMDYFDTIANNYTDDVSPTSMPSSIVCSPCVLELYQLLQKTPYSYYDSDMASDWSAIQTLCGVSHPTEVPQNPTDVTDIPGFAPVTYSTPPCLSESTYTVVSGDNCIAISQAQNVSTGALIALNNLLPDCSNLNAGASLCLPQACEIYTVQSGDTCASITNATGISFVQFTSWNPTINSYCTNLIADQEVCVGQAGEVWTGTTIPGASTTQIGVYATTTVAAPSNLAYGTTTDCGKYYDVQSGDDCSLIALNNTITISLFKAINPSVNTDCTNLVPGLSYCVFPVASWNSTDATTTTTATASYVTAPAPTVSGTTSNCYTWHVVVSGDYCALLESEYGITFAQLQYWNSNLDPTCGNLILGDAYCVDGPSIASGSSVAVGSATATAALKL</sequence>
<feature type="domain" description="LysM" evidence="4">
    <location>
        <begin position="366"/>
        <end position="412"/>
    </location>
</feature>
<evidence type="ECO:0000256" key="2">
    <source>
        <dbReference type="ARBA" id="ARBA00023026"/>
    </source>
</evidence>
<dbReference type="Pfam" id="PF01476">
    <property type="entry name" value="LysM"/>
    <property type="match status" value="4"/>
</dbReference>
<name>A0A1V6SEV9_9EURO</name>
<dbReference type="InterPro" id="IPR036779">
    <property type="entry name" value="LysM_dom_sf"/>
</dbReference>
<gene>
    <name evidence="5" type="ORF">PENVUL_c001G06580</name>
</gene>
<feature type="domain" description="LysM" evidence="4">
    <location>
        <begin position="450"/>
        <end position="496"/>
    </location>
</feature>
<feature type="chain" id="PRO_5012935283" description="LysM domain-containing protein" evidence="3">
    <location>
        <begin position="19"/>
        <end position="520"/>
    </location>
</feature>
<dbReference type="SUPFAM" id="SSF54106">
    <property type="entry name" value="LysM domain"/>
    <property type="match status" value="4"/>
</dbReference>
<protein>
    <recommendedName>
        <fullName evidence="4">LysM domain-containing protein</fullName>
    </recommendedName>
</protein>